<dbReference type="CDD" id="cd06261">
    <property type="entry name" value="TM_PBP2"/>
    <property type="match status" value="1"/>
</dbReference>
<dbReference type="Pfam" id="PF19300">
    <property type="entry name" value="BPD_transp_1_N"/>
    <property type="match status" value="1"/>
</dbReference>
<feature type="transmembrane region" description="Helical" evidence="7">
    <location>
        <begin position="157"/>
        <end position="180"/>
    </location>
</feature>
<feature type="transmembrane region" description="Helical" evidence="7">
    <location>
        <begin position="250"/>
        <end position="270"/>
    </location>
</feature>
<keyword evidence="10" id="KW-1185">Reference proteome</keyword>
<evidence type="ECO:0000256" key="7">
    <source>
        <dbReference type="RuleBase" id="RU363032"/>
    </source>
</evidence>
<keyword evidence="2 7" id="KW-0813">Transport</keyword>
<keyword evidence="6 7" id="KW-0472">Membrane</keyword>
<protein>
    <submittedName>
        <fullName evidence="9">ABC transporter permease</fullName>
    </submittedName>
</protein>
<evidence type="ECO:0000256" key="6">
    <source>
        <dbReference type="ARBA" id="ARBA00023136"/>
    </source>
</evidence>
<gene>
    <name evidence="9" type="ORF">NQ502_12825</name>
</gene>
<reference evidence="9" key="1">
    <citation type="journal article" date="2022" name="Cell">
        <title>Design, construction, and in vivo augmentation of a complex gut microbiome.</title>
        <authorList>
            <person name="Cheng A.G."/>
            <person name="Ho P.Y."/>
            <person name="Aranda-Diaz A."/>
            <person name="Jain S."/>
            <person name="Yu F.B."/>
            <person name="Meng X."/>
            <person name="Wang M."/>
            <person name="Iakiviak M."/>
            <person name="Nagashima K."/>
            <person name="Zhao A."/>
            <person name="Murugkar P."/>
            <person name="Patil A."/>
            <person name="Atabakhsh K."/>
            <person name="Weakley A."/>
            <person name="Yan J."/>
            <person name="Brumbaugh A.R."/>
            <person name="Higginbottom S."/>
            <person name="Dimas A."/>
            <person name="Shiver A.L."/>
            <person name="Deutschbauer A."/>
            <person name="Neff N."/>
            <person name="Sonnenburg J.L."/>
            <person name="Huang K.C."/>
            <person name="Fischbach M.A."/>
        </authorList>
    </citation>
    <scope>NUCLEOTIDE SEQUENCE</scope>
    <source>
        <strain evidence="9">DSM 19829</strain>
    </source>
</reference>
<dbReference type="Proteomes" id="UP001060164">
    <property type="component" value="Chromosome"/>
</dbReference>
<feature type="transmembrane region" description="Helical" evidence="7">
    <location>
        <begin position="300"/>
        <end position="322"/>
    </location>
</feature>
<comment type="subcellular location">
    <subcellularLocation>
        <location evidence="1 7">Cell membrane</location>
        <topology evidence="1 7">Multi-pass membrane protein</topology>
    </subcellularLocation>
</comment>
<evidence type="ECO:0000256" key="5">
    <source>
        <dbReference type="ARBA" id="ARBA00022989"/>
    </source>
</evidence>
<dbReference type="InterPro" id="IPR045621">
    <property type="entry name" value="BPD_transp_1_N"/>
</dbReference>
<feature type="domain" description="ABC transmembrane type-1" evidence="8">
    <location>
        <begin position="112"/>
        <end position="319"/>
    </location>
</feature>
<accession>A0ABY5VCR1</accession>
<proteinExistence type="inferred from homology"/>
<dbReference type="InterPro" id="IPR035906">
    <property type="entry name" value="MetI-like_sf"/>
</dbReference>
<dbReference type="PANTHER" id="PTHR30465:SF0">
    <property type="entry name" value="OLIGOPEPTIDE TRANSPORT SYSTEM PERMEASE PROTEIN APPB"/>
    <property type="match status" value="1"/>
</dbReference>
<evidence type="ECO:0000313" key="9">
    <source>
        <dbReference type="EMBL" id="UWP58260.1"/>
    </source>
</evidence>
<dbReference type="Gene3D" id="1.10.3720.10">
    <property type="entry name" value="MetI-like"/>
    <property type="match status" value="1"/>
</dbReference>
<dbReference type="PROSITE" id="PS50928">
    <property type="entry name" value="ABC_TM1"/>
    <property type="match status" value="1"/>
</dbReference>
<organism evidence="9 10">
    <name type="scientific">Ruminococcus gauvreauii</name>
    <dbReference type="NCBI Taxonomy" id="438033"/>
    <lineage>
        <taxon>Bacteria</taxon>
        <taxon>Bacillati</taxon>
        <taxon>Bacillota</taxon>
        <taxon>Clostridia</taxon>
        <taxon>Eubacteriales</taxon>
        <taxon>Oscillospiraceae</taxon>
        <taxon>Ruminococcus</taxon>
    </lineage>
</organism>
<dbReference type="PANTHER" id="PTHR30465">
    <property type="entry name" value="INNER MEMBRANE ABC TRANSPORTER"/>
    <property type="match status" value="1"/>
</dbReference>
<evidence type="ECO:0000256" key="4">
    <source>
        <dbReference type="ARBA" id="ARBA00022692"/>
    </source>
</evidence>
<evidence type="ECO:0000256" key="3">
    <source>
        <dbReference type="ARBA" id="ARBA00022475"/>
    </source>
</evidence>
<keyword evidence="3" id="KW-1003">Cell membrane</keyword>
<name>A0ABY5VCR1_9FIRM</name>
<evidence type="ECO:0000313" key="10">
    <source>
        <dbReference type="Proteomes" id="UP001060164"/>
    </source>
</evidence>
<evidence type="ECO:0000256" key="2">
    <source>
        <dbReference type="ARBA" id="ARBA00022448"/>
    </source>
</evidence>
<comment type="similarity">
    <text evidence="7">Belongs to the binding-protein-dependent transport system permease family.</text>
</comment>
<keyword evidence="4 7" id="KW-0812">Transmembrane</keyword>
<evidence type="ECO:0000256" key="1">
    <source>
        <dbReference type="ARBA" id="ARBA00004651"/>
    </source>
</evidence>
<sequence length="349" mass="38836">MEGEVRVKRKREAEIAVNMIKRCLVFCAAIFVLSVVVFCLARYAPGDPVQTFYGSDAQTMSEAELEAARSRLGLDGPVWIQYVRWVEHAVQGDFGISLQYKMPAMEVIAPLIGNTLILGAAGYILVFLLSVLLAVVCARFEDSWLDRLICKIGTIMYYIPPFWFGVVLIMIFSIGLGWLPSSGAYDPGMEDSIGNRISHMILPLIVIVASHLWYYTCMFRNKLLDEVRKDYVLLAKSNGLGKNRILWGHCLRNIAPTIISIMAISVPHVLSGTYIAESVFNYAGIGSLGVSSAKYHDYNLLMLVVLITGVLVIASSLIAQSVNEVIDPRMKMGEESAWKKRRVSRGCLR</sequence>
<dbReference type="EMBL" id="CP102290">
    <property type="protein sequence ID" value="UWP58260.1"/>
    <property type="molecule type" value="Genomic_DNA"/>
</dbReference>
<dbReference type="Pfam" id="PF00528">
    <property type="entry name" value="BPD_transp_1"/>
    <property type="match status" value="1"/>
</dbReference>
<evidence type="ECO:0000259" key="8">
    <source>
        <dbReference type="PROSITE" id="PS50928"/>
    </source>
</evidence>
<feature type="transmembrane region" description="Helical" evidence="7">
    <location>
        <begin position="200"/>
        <end position="219"/>
    </location>
</feature>
<keyword evidence="5 7" id="KW-1133">Transmembrane helix</keyword>
<feature type="transmembrane region" description="Helical" evidence="7">
    <location>
        <begin position="107"/>
        <end position="136"/>
    </location>
</feature>
<dbReference type="SUPFAM" id="SSF161098">
    <property type="entry name" value="MetI-like"/>
    <property type="match status" value="1"/>
</dbReference>
<feature type="transmembrane region" description="Helical" evidence="7">
    <location>
        <begin position="23"/>
        <end position="44"/>
    </location>
</feature>
<dbReference type="InterPro" id="IPR000515">
    <property type="entry name" value="MetI-like"/>
</dbReference>